<keyword evidence="2" id="KW-1185">Reference proteome</keyword>
<dbReference type="Proteomes" id="UP000825933">
    <property type="component" value="Unassembled WGS sequence"/>
</dbReference>
<protein>
    <submittedName>
        <fullName evidence="1">Uncharacterized protein</fullName>
    </submittedName>
</protein>
<accession>A0A8T5V1P0</accession>
<name>A0A8T5V1P0_9EURY</name>
<proteinExistence type="predicted"/>
<gene>
    <name evidence="1" type="ORF">K8N75_12615</name>
</gene>
<dbReference type="RefSeq" id="WP_223792422.1">
    <property type="nucleotide sequence ID" value="NZ_JAIOUQ010000016.1"/>
</dbReference>
<sequence>MVIQDECIRKLIVKELKEMKCCNDASLRTSAVESLDIIIGEGIPTFKHILHLGHRQNSK</sequence>
<dbReference type="AlphaFoldDB" id="A0A8T5V1P0"/>
<organism evidence="1 2">
    <name type="scientific">Methanobacterium spitsbergense</name>
    <dbReference type="NCBI Taxonomy" id="2874285"/>
    <lineage>
        <taxon>Archaea</taxon>
        <taxon>Methanobacteriati</taxon>
        <taxon>Methanobacteriota</taxon>
        <taxon>Methanomada group</taxon>
        <taxon>Methanobacteria</taxon>
        <taxon>Methanobacteriales</taxon>
        <taxon>Methanobacteriaceae</taxon>
        <taxon>Methanobacterium</taxon>
    </lineage>
</organism>
<comment type="caution">
    <text evidence="1">The sequence shown here is derived from an EMBL/GenBank/DDBJ whole genome shotgun (WGS) entry which is preliminary data.</text>
</comment>
<dbReference type="EMBL" id="JAIOUQ010000016">
    <property type="protein sequence ID" value="MBZ2166879.1"/>
    <property type="molecule type" value="Genomic_DNA"/>
</dbReference>
<evidence type="ECO:0000313" key="2">
    <source>
        <dbReference type="Proteomes" id="UP000825933"/>
    </source>
</evidence>
<evidence type="ECO:0000313" key="1">
    <source>
        <dbReference type="EMBL" id="MBZ2166879.1"/>
    </source>
</evidence>
<reference evidence="2" key="1">
    <citation type="journal article" date="2022" name="Microbiol. Resour. Announc.">
        <title>Draft Genome Sequence of a Methanogenic Archaeon from West Spitsbergen Permafrost.</title>
        <authorList>
            <person name="Trubitsyn V."/>
            <person name="Rivkina E."/>
            <person name="Shcherbakova V."/>
        </authorList>
    </citation>
    <scope>NUCLEOTIDE SEQUENCE [LARGE SCALE GENOMIC DNA]</scope>
    <source>
        <strain evidence="2">VT</strain>
    </source>
</reference>